<organism evidence="1 2">
    <name type="scientific">Pantoea latae</name>
    <dbReference type="NCBI Taxonomy" id="1964541"/>
    <lineage>
        <taxon>Bacteria</taxon>
        <taxon>Pseudomonadati</taxon>
        <taxon>Pseudomonadota</taxon>
        <taxon>Gammaproteobacteria</taxon>
        <taxon>Enterobacterales</taxon>
        <taxon>Erwiniaceae</taxon>
        <taxon>Pantoea</taxon>
    </lineage>
</organism>
<name>A0A1V9DI99_9GAMM</name>
<dbReference type="Proteomes" id="UP000192769">
    <property type="component" value="Unassembled WGS sequence"/>
</dbReference>
<dbReference type="OrthoDB" id="5889969at2"/>
<sequence>MSLQLESNIDGDNPGIPELTAFIQRNIPKIAQPLAGDLQWYSPHAQLLPESFKIKSVEKLASNRFKMLYQFSGHIFSPCLDLNETFTREEQVMFQVFPGRVEFELIDNQQPSPADEL</sequence>
<evidence type="ECO:0000313" key="2">
    <source>
        <dbReference type="Proteomes" id="UP000192769"/>
    </source>
</evidence>
<accession>A0A1V9DI99</accession>
<dbReference type="EMBL" id="MWUE01000016">
    <property type="protein sequence ID" value="OQP33582.1"/>
    <property type="molecule type" value="Genomic_DNA"/>
</dbReference>
<proteinExistence type="predicted"/>
<reference evidence="1 2" key="1">
    <citation type="submission" date="2017-02" db="EMBL/GenBank/DDBJ databases">
        <title>Whole genome shotgun sequence of Pantoea agglomerans strain AS1 isolated from a cycad, Zamia floridana in Central Florida, USA.</title>
        <authorList>
            <person name="Lata P."/>
            <person name="Govindarajan S."/>
            <person name="Qi F."/>
            <person name="Li J.-L."/>
            <person name="Maurya S.K."/>
            <person name="Sahoo M.K."/>
        </authorList>
    </citation>
    <scope>NUCLEOTIDE SEQUENCE [LARGE SCALE GENOMIC DNA]</scope>
    <source>
        <strain evidence="1 2">AS1</strain>
    </source>
</reference>
<keyword evidence="2" id="KW-1185">Reference proteome</keyword>
<evidence type="ECO:0000313" key="1">
    <source>
        <dbReference type="EMBL" id="OQP33582.1"/>
    </source>
</evidence>
<comment type="caution">
    <text evidence="1">The sequence shown here is derived from an EMBL/GenBank/DDBJ whole genome shotgun (WGS) entry which is preliminary data.</text>
</comment>
<protein>
    <submittedName>
        <fullName evidence="1">Uncharacterized protein</fullName>
    </submittedName>
</protein>
<dbReference type="AlphaFoldDB" id="A0A1V9DI99"/>
<dbReference type="RefSeq" id="WP_081139329.1">
    <property type="nucleotide sequence ID" value="NZ_MWUE01000016.1"/>
</dbReference>
<gene>
    <name evidence="1" type="ORF">B2J69_10995</name>
</gene>